<evidence type="ECO:0000256" key="5">
    <source>
        <dbReference type="ARBA" id="ARBA00022989"/>
    </source>
</evidence>
<dbReference type="RefSeq" id="WP_126597476.1">
    <property type="nucleotide sequence ID" value="NZ_BIFQ01000001.1"/>
</dbReference>
<reference evidence="10" key="1">
    <citation type="submission" date="2018-12" db="EMBL/GenBank/DDBJ databases">
        <title>Tengunoibacter tsumagoiensis gen. nov., sp. nov., Dictyobacter kobayashii sp. nov., D. alpinus sp. nov., and D. joshuensis sp. nov. and description of Dictyobacteraceae fam. nov. within the order Ktedonobacterales isolated from Tengu-no-mugimeshi.</title>
        <authorList>
            <person name="Wang C.M."/>
            <person name="Zheng Y."/>
            <person name="Sakai Y."/>
            <person name="Toyoda A."/>
            <person name="Minakuchi Y."/>
            <person name="Abe K."/>
            <person name="Yokota A."/>
            <person name="Yabe S."/>
        </authorList>
    </citation>
    <scope>NUCLEOTIDE SEQUENCE [LARGE SCALE GENOMIC DNA]</scope>
    <source>
        <strain evidence="10">S-27</strain>
    </source>
</reference>
<dbReference type="SUPFAM" id="SSF161098">
    <property type="entry name" value="MetI-like"/>
    <property type="match status" value="1"/>
</dbReference>
<dbReference type="AlphaFoldDB" id="A0A401ZI64"/>
<feature type="domain" description="ABC transmembrane type-1" evidence="8">
    <location>
        <begin position="123"/>
        <end position="314"/>
    </location>
</feature>
<comment type="caution">
    <text evidence="9">The sequence shown here is derived from an EMBL/GenBank/DDBJ whole genome shotgun (WGS) entry which is preliminary data.</text>
</comment>
<gene>
    <name evidence="9" type="ORF">KDAU_38660</name>
</gene>
<dbReference type="InterPro" id="IPR050366">
    <property type="entry name" value="BP-dependent_transpt_permease"/>
</dbReference>
<organism evidence="9 10">
    <name type="scientific">Dictyobacter aurantiacus</name>
    <dbReference type="NCBI Taxonomy" id="1936993"/>
    <lineage>
        <taxon>Bacteria</taxon>
        <taxon>Bacillati</taxon>
        <taxon>Chloroflexota</taxon>
        <taxon>Ktedonobacteria</taxon>
        <taxon>Ktedonobacterales</taxon>
        <taxon>Dictyobacteraceae</taxon>
        <taxon>Dictyobacter</taxon>
    </lineage>
</organism>
<keyword evidence="2 7" id="KW-0813">Transport</keyword>
<keyword evidence="10" id="KW-1185">Reference proteome</keyword>
<accession>A0A401ZI64</accession>
<dbReference type="Pfam" id="PF12911">
    <property type="entry name" value="OppC_N"/>
    <property type="match status" value="1"/>
</dbReference>
<keyword evidence="6 7" id="KW-0472">Membrane</keyword>
<keyword evidence="3" id="KW-1003">Cell membrane</keyword>
<dbReference type="PROSITE" id="PS50928">
    <property type="entry name" value="ABC_TM1"/>
    <property type="match status" value="1"/>
</dbReference>
<dbReference type="PANTHER" id="PTHR43386:SF1">
    <property type="entry name" value="D,D-DIPEPTIDE TRANSPORT SYSTEM PERMEASE PROTEIN DDPC-RELATED"/>
    <property type="match status" value="1"/>
</dbReference>
<name>A0A401ZI64_9CHLR</name>
<feature type="transmembrane region" description="Helical" evidence="7">
    <location>
        <begin position="63"/>
        <end position="84"/>
    </location>
</feature>
<dbReference type="InterPro" id="IPR035906">
    <property type="entry name" value="MetI-like_sf"/>
</dbReference>
<dbReference type="EMBL" id="BIFQ01000001">
    <property type="protein sequence ID" value="GCE06537.1"/>
    <property type="molecule type" value="Genomic_DNA"/>
</dbReference>
<feature type="transmembrane region" description="Helical" evidence="7">
    <location>
        <begin position="252"/>
        <end position="281"/>
    </location>
</feature>
<dbReference type="Pfam" id="PF00528">
    <property type="entry name" value="BPD_transp_1"/>
    <property type="match status" value="1"/>
</dbReference>
<keyword evidence="5 7" id="KW-1133">Transmembrane helix</keyword>
<dbReference type="Proteomes" id="UP000287224">
    <property type="component" value="Unassembled WGS sequence"/>
</dbReference>
<sequence>MSSTKPDAQNTPLDNSLTTVVSPASAVSAGGTAAAGVPGMTAPPAVGGRMRDLWRMITLNRKVGIGVLILVIFLLIAIFGPLFVHQDPNTLNAGPVLAPPSSQFWFGTTQTGQNIFTQTIVSTRSSIFWGFVTALLIMAVSTTIGLAAGYFGGTVDDVLSIIINVFLVIPGLPLAIVLAAFFPKGDLTVALVLALTSWSWNARVIRAQTMSMRSRDFVQAAQSSGEGTLHIIFSEILPNEIAIVMSGFIGTVVYVILAASGLQFLGLGSVTGLSWGAMLYWVNNNDAILQGAYWWFIPPTLCIALVGTALSLINFGVDEIANPRLRKEAKPKASKAKKEAVA</sequence>
<dbReference type="InterPro" id="IPR000515">
    <property type="entry name" value="MetI-like"/>
</dbReference>
<dbReference type="CDD" id="cd06261">
    <property type="entry name" value="TM_PBP2"/>
    <property type="match status" value="1"/>
</dbReference>
<comment type="similarity">
    <text evidence="7">Belongs to the binding-protein-dependent transport system permease family.</text>
</comment>
<protein>
    <recommendedName>
        <fullName evidence="8">ABC transmembrane type-1 domain-containing protein</fullName>
    </recommendedName>
</protein>
<dbReference type="GO" id="GO:0005886">
    <property type="term" value="C:plasma membrane"/>
    <property type="evidence" value="ECO:0007669"/>
    <property type="project" value="UniProtKB-SubCell"/>
</dbReference>
<dbReference type="OrthoDB" id="9789244at2"/>
<dbReference type="PANTHER" id="PTHR43386">
    <property type="entry name" value="OLIGOPEPTIDE TRANSPORT SYSTEM PERMEASE PROTEIN APPC"/>
    <property type="match status" value="1"/>
</dbReference>
<feature type="transmembrane region" description="Helical" evidence="7">
    <location>
        <begin position="158"/>
        <end position="181"/>
    </location>
</feature>
<evidence type="ECO:0000256" key="2">
    <source>
        <dbReference type="ARBA" id="ARBA00022448"/>
    </source>
</evidence>
<dbReference type="Gene3D" id="1.10.3720.10">
    <property type="entry name" value="MetI-like"/>
    <property type="match status" value="1"/>
</dbReference>
<evidence type="ECO:0000256" key="3">
    <source>
        <dbReference type="ARBA" id="ARBA00022475"/>
    </source>
</evidence>
<evidence type="ECO:0000313" key="9">
    <source>
        <dbReference type="EMBL" id="GCE06537.1"/>
    </source>
</evidence>
<evidence type="ECO:0000259" key="8">
    <source>
        <dbReference type="PROSITE" id="PS50928"/>
    </source>
</evidence>
<evidence type="ECO:0000256" key="4">
    <source>
        <dbReference type="ARBA" id="ARBA00022692"/>
    </source>
</evidence>
<dbReference type="InterPro" id="IPR025966">
    <property type="entry name" value="OppC_N"/>
</dbReference>
<evidence type="ECO:0000256" key="7">
    <source>
        <dbReference type="RuleBase" id="RU363032"/>
    </source>
</evidence>
<evidence type="ECO:0000256" key="1">
    <source>
        <dbReference type="ARBA" id="ARBA00004651"/>
    </source>
</evidence>
<feature type="transmembrane region" description="Helical" evidence="7">
    <location>
        <begin position="187"/>
        <end position="205"/>
    </location>
</feature>
<dbReference type="GO" id="GO:0071916">
    <property type="term" value="F:dipeptide transmembrane transporter activity"/>
    <property type="evidence" value="ECO:0007669"/>
    <property type="project" value="TreeGrafter"/>
</dbReference>
<keyword evidence="4 7" id="KW-0812">Transmembrane</keyword>
<feature type="transmembrane region" description="Helical" evidence="7">
    <location>
        <begin position="127"/>
        <end position="151"/>
    </location>
</feature>
<feature type="transmembrane region" description="Helical" evidence="7">
    <location>
        <begin position="293"/>
        <end position="317"/>
    </location>
</feature>
<proteinExistence type="inferred from homology"/>
<comment type="subcellular location">
    <subcellularLocation>
        <location evidence="1 7">Cell membrane</location>
        <topology evidence="1 7">Multi-pass membrane protein</topology>
    </subcellularLocation>
</comment>
<evidence type="ECO:0000313" key="10">
    <source>
        <dbReference type="Proteomes" id="UP000287224"/>
    </source>
</evidence>
<feature type="transmembrane region" description="Helical" evidence="7">
    <location>
        <begin position="20"/>
        <end position="42"/>
    </location>
</feature>
<evidence type="ECO:0000256" key="6">
    <source>
        <dbReference type="ARBA" id="ARBA00023136"/>
    </source>
</evidence>